<dbReference type="AlphaFoldDB" id="A0A437S941"/>
<dbReference type="Gene3D" id="2.40.30.200">
    <property type="match status" value="1"/>
</dbReference>
<dbReference type="InterPro" id="IPR006520">
    <property type="entry name" value="Dit_BPSPP_N"/>
</dbReference>
<feature type="domain" description="Siphovirus-type tail component RIFT-related" evidence="1">
    <location>
        <begin position="29"/>
        <end position="124"/>
    </location>
</feature>
<evidence type="ECO:0000313" key="2">
    <source>
        <dbReference type="EMBL" id="RVU55421.1"/>
    </source>
</evidence>
<dbReference type="OrthoDB" id="3078561at2"/>
<evidence type="ECO:0000259" key="1">
    <source>
        <dbReference type="Pfam" id="PF05709"/>
    </source>
</evidence>
<accession>A0A437S941</accession>
<protein>
    <submittedName>
        <fullName evidence="2">Phage tail family protein</fullName>
    </submittedName>
</protein>
<dbReference type="Proteomes" id="UP000288812">
    <property type="component" value="Unassembled WGS sequence"/>
</dbReference>
<reference evidence="2 3" key="1">
    <citation type="submission" date="2018-11" db="EMBL/GenBank/DDBJ databases">
        <title>Genome sequencing and assembly of Anaerosphaera sp. nov., GS7-6-2.</title>
        <authorList>
            <person name="Rettenmaier R."/>
            <person name="Liebl W."/>
            <person name="Zverlov V."/>
        </authorList>
    </citation>
    <scope>NUCLEOTIDE SEQUENCE [LARGE SCALE GENOMIC DNA]</scope>
    <source>
        <strain evidence="2 3">GS7-6-2</strain>
    </source>
</reference>
<comment type="caution">
    <text evidence="2">The sequence shown here is derived from an EMBL/GenBank/DDBJ whole genome shotgun (WGS) entry which is preliminary data.</text>
</comment>
<keyword evidence="3" id="KW-1185">Reference proteome</keyword>
<organism evidence="2 3">
    <name type="scientific">Anaerosphaera multitolerans</name>
    <dbReference type="NCBI Taxonomy" id="2487351"/>
    <lineage>
        <taxon>Bacteria</taxon>
        <taxon>Bacillati</taxon>
        <taxon>Bacillota</taxon>
        <taxon>Tissierellia</taxon>
        <taxon>Tissierellales</taxon>
        <taxon>Peptoniphilaceae</taxon>
        <taxon>Anaerosphaera</taxon>
    </lineage>
</organism>
<sequence length="258" mass="28940">MGFIYNDISSKDMDVKARLTSWQVSGMLRNYSVSIPGKYGVADFGADMDAREISVSCSIFPKLRFSDLVETLDRIALWLSPVDGLKQLIFDDVPDRYFMARLKDKVDCERVIRAAGVFDLSFYCPDPFAYALEDEVFTITETGETLVTRSLGNIASRPVYFLKGSLAKNPENFISISVNGVEMKIINAELSLGEILVIDTEKMTAYVEDGSGLVLRNALPYLKELNFPELRIGENSVLIQAVNGTFSELKINARSRWR</sequence>
<dbReference type="InterPro" id="IPR008841">
    <property type="entry name" value="Siphovirus-type_tail_N"/>
</dbReference>
<evidence type="ECO:0000313" key="3">
    <source>
        <dbReference type="Proteomes" id="UP000288812"/>
    </source>
</evidence>
<dbReference type="EMBL" id="RLIH01000002">
    <property type="protein sequence ID" value="RVU55421.1"/>
    <property type="molecule type" value="Genomic_DNA"/>
</dbReference>
<name>A0A437S941_9FIRM</name>
<dbReference type="NCBIfam" id="TIGR01633">
    <property type="entry name" value="phi3626_gp14_N"/>
    <property type="match status" value="1"/>
</dbReference>
<proteinExistence type="predicted"/>
<dbReference type="RefSeq" id="WP_127723090.1">
    <property type="nucleotide sequence ID" value="NZ_RLIH01000002.1"/>
</dbReference>
<dbReference type="Pfam" id="PF05709">
    <property type="entry name" value="Sipho_tail"/>
    <property type="match status" value="1"/>
</dbReference>
<gene>
    <name evidence="2" type="ORF">EF514_01440</name>
</gene>